<reference evidence="3" key="1">
    <citation type="journal article" date="2019" name="Int. J. Syst. Evol. Microbiol.">
        <title>The Global Catalogue of Microorganisms (GCM) 10K type strain sequencing project: providing services to taxonomists for standard genome sequencing and annotation.</title>
        <authorList>
            <consortium name="The Broad Institute Genomics Platform"/>
            <consortium name="The Broad Institute Genome Sequencing Center for Infectious Disease"/>
            <person name="Wu L."/>
            <person name="Ma J."/>
        </authorList>
    </citation>
    <scope>NUCLEOTIDE SEQUENCE [LARGE SCALE GENOMIC DNA]</scope>
    <source>
        <strain evidence="3">KCTC 42585</strain>
    </source>
</reference>
<dbReference type="EMBL" id="JBHULT010000006">
    <property type="protein sequence ID" value="MFD2517258.1"/>
    <property type="molecule type" value="Genomic_DNA"/>
</dbReference>
<dbReference type="RefSeq" id="WP_380749107.1">
    <property type="nucleotide sequence ID" value="NZ_JBHULT010000006.1"/>
</dbReference>
<keyword evidence="1" id="KW-0812">Transmembrane</keyword>
<feature type="transmembrane region" description="Helical" evidence="1">
    <location>
        <begin position="20"/>
        <end position="38"/>
    </location>
</feature>
<name>A0ABW5IUY4_9FLAO</name>
<evidence type="ECO:0000313" key="3">
    <source>
        <dbReference type="Proteomes" id="UP001597468"/>
    </source>
</evidence>
<protein>
    <recommendedName>
        <fullName evidence="4">FixH protein</fullName>
    </recommendedName>
</protein>
<evidence type="ECO:0000313" key="2">
    <source>
        <dbReference type="EMBL" id="MFD2517258.1"/>
    </source>
</evidence>
<accession>A0ABW5IUY4</accession>
<organism evidence="2 3">
    <name type="scientific">Salinimicrobium flavum</name>
    <dbReference type="NCBI Taxonomy" id="1737065"/>
    <lineage>
        <taxon>Bacteria</taxon>
        <taxon>Pseudomonadati</taxon>
        <taxon>Bacteroidota</taxon>
        <taxon>Flavobacteriia</taxon>
        <taxon>Flavobacteriales</taxon>
        <taxon>Flavobacteriaceae</taxon>
        <taxon>Salinimicrobium</taxon>
    </lineage>
</organism>
<proteinExistence type="predicted"/>
<evidence type="ECO:0008006" key="4">
    <source>
        <dbReference type="Google" id="ProtNLM"/>
    </source>
</evidence>
<keyword evidence="1" id="KW-1133">Transmembrane helix</keyword>
<evidence type="ECO:0000256" key="1">
    <source>
        <dbReference type="SAM" id="Phobius"/>
    </source>
</evidence>
<keyword evidence="3" id="KW-1185">Reference proteome</keyword>
<dbReference type="Proteomes" id="UP001597468">
    <property type="component" value="Unassembled WGS sequence"/>
</dbReference>
<keyword evidence="1" id="KW-0472">Membrane</keyword>
<gene>
    <name evidence="2" type="ORF">ACFSTG_05075</name>
</gene>
<comment type="caution">
    <text evidence="2">The sequence shown here is derived from an EMBL/GenBank/DDBJ whole genome shotgun (WGS) entry which is preliminary data.</text>
</comment>
<sequence length="183" mass="21023">MARNKVRRREKTSFWENQKLLSITAVLISIGTLLVFVYQTNLVRKQQYMSVFPYLEFQNHSVLSPNYKLVLKNKGIGPALITSRNIVIKGKTYDLDLGMYLEENLVSGDTAYFNITNIRKGNLISEKEGIDLVVLEPNTSRSGLEKLHGLIYNDSLEFVVEYESVYGERWQVSSKSPTPRRIN</sequence>